<feature type="region of interest" description="Disordered" evidence="1">
    <location>
        <begin position="171"/>
        <end position="193"/>
    </location>
</feature>
<evidence type="ECO:0000256" key="1">
    <source>
        <dbReference type="SAM" id="MobiDB-lite"/>
    </source>
</evidence>
<dbReference type="AlphaFoldDB" id="A0A3F3GXZ3"/>
<proteinExistence type="predicted"/>
<feature type="region of interest" description="Disordered" evidence="1">
    <location>
        <begin position="1"/>
        <end position="70"/>
    </location>
</feature>
<gene>
    <name evidence="2" type="ORF">FTRO_0010570</name>
</gene>
<reference evidence="2" key="1">
    <citation type="journal article" date="2015" name="BMC Genomics">
        <title>Comparative genomics of Fructobacillus spp. and Leuconostoc spp. reveals niche-specific evolution of Fructobacillus spp.</title>
        <authorList>
            <person name="Endo A."/>
            <person name="Tanizawa Y."/>
            <person name="Tanaka N."/>
            <person name="Maeno S."/>
            <person name="Kumar H."/>
            <person name="Shiwa Y."/>
            <person name="Okada S."/>
            <person name="Yoshikawa H."/>
            <person name="Dicks L."/>
            <person name="Nakagawa J."/>
            <person name="Arita M."/>
        </authorList>
    </citation>
    <scope>NUCLEOTIDE SEQUENCE [LARGE SCALE GENOMIC DNA]</scope>
    <source>
        <strain evidence="2">F214-1</strain>
    </source>
</reference>
<dbReference type="EMBL" id="DF968078">
    <property type="protein sequence ID" value="GAP03514.1"/>
    <property type="molecule type" value="Genomic_DNA"/>
</dbReference>
<name>A0A3F3GXZ3_9LACO</name>
<protein>
    <submittedName>
        <fullName evidence="2">Methylmalonyl-CoA mutase</fullName>
    </submittedName>
</protein>
<dbReference type="RefSeq" id="WP_059393054.1">
    <property type="nucleotide sequence ID" value="NZ_DF968078.1"/>
</dbReference>
<organism evidence="2">
    <name type="scientific">Fructobacillus tropaeoli</name>
    <dbReference type="NCBI Taxonomy" id="709323"/>
    <lineage>
        <taxon>Bacteria</taxon>
        <taxon>Bacillati</taxon>
        <taxon>Bacillota</taxon>
        <taxon>Bacilli</taxon>
        <taxon>Lactobacillales</taxon>
        <taxon>Lactobacillaceae</taxon>
        <taxon>Fructobacillus</taxon>
    </lineage>
</organism>
<dbReference type="Proteomes" id="UP000064514">
    <property type="component" value="Unassembled WGS sequence"/>
</dbReference>
<sequence>MQKQAVAKDKAEAEQTAAKAKAEQEAAKNQAVTQSEQAADAAKQALRTGQGPQFESAIDPAKQKAMDEVEQANDQKAVDVAVTDFNKKLTNVQQRAKAQDQVEQQAKKEADQAINDAKKQLPADEQPQLINKIQPAEWQLMTDLQQARTVGDVQTAYQQFLDSLQQISQQIQQESVQPRETQSNPVENSASPATLMDNLFPAKIALPDTWEVEHFDQPLTFLAVTMSSLSIGLTGVGLKLGQLKVSGGKNKTDNHH</sequence>
<feature type="compositionally biased region" description="Polar residues" evidence="1">
    <location>
        <begin position="174"/>
        <end position="192"/>
    </location>
</feature>
<accession>A0A3F3GXZ3</accession>
<feature type="compositionally biased region" description="Basic and acidic residues" evidence="1">
    <location>
        <begin position="1"/>
        <end position="13"/>
    </location>
</feature>
<evidence type="ECO:0000313" key="2">
    <source>
        <dbReference type="EMBL" id="GAP03514.1"/>
    </source>
</evidence>